<dbReference type="AlphaFoldDB" id="A0A2G5T2M2"/>
<evidence type="ECO:0000313" key="2">
    <source>
        <dbReference type="EMBL" id="PIC21458.1"/>
    </source>
</evidence>
<name>A0A2G5T2M2_9PELO</name>
<dbReference type="Proteomes" id="UP000230233">
    <property type="component" value="Chromosome X"/>
</dbReference>
<evidence type="ECO:0000256" key="1">
    <source>
        <dbReference type="SAM" id="MobiDB-lite"/>
    </source>
</evidence>
<feature type="compositionally biased region" description="Basic and acidic residues" evidence="1">
    <location>
        <begin position="21"/>
        <end position="37"/>
    </location>
</feature>
<feature type="region of interest" description="Disordered" evidence="1">
    <location>
        <begin position="1"/>
        <end position="48"/>
    </location>
</feature>
<reference evidence="3" key="1">
    <citation type="submission" date="2017-10" db="EMBL/GenBank/DDBJ databases">
        <title>Rapid genome shrinkage in a self-fertile nematode reveals novel sperm competition proteins.</title>
        <authorList>
            <person name="Yin D."/>
            <person name="Schwarz E.M."/>
            <person name="Thomas C.G."/>
            <person name="Felde R.L."/>
            <person name="Korf I.F."/>
            <person name="Cutter A.D."/>
            <person name="Schartner C.M."/>
            <person name="Ralston E.J."/>
            <person name="Meyer B.J."/>
            <person name="Haag E.S."/>
        </authorList>
    </citation>
    <scope>NUCLEOTIDE SEQUENCE [LARGE SCALE GENOMIC DNA]</scope>
    <source>
        <strain evidence="3">JU1422</strain>
    </source>
</reference>
<protein>
    <submittedName>
        <fullName evidence="2">Uncharacterized protein</fullName>
    </submittedName>
</protein>
<sequence length="89" mass="10751">MEKNPQKGISRKRKKDGGIGNREKNKNVLKEKKENRKVGRKRRRRRWRRVEAAQEFSDGVEIKKKKKKRTMWSDGHLPKLKMLEKSFSF</sequence>
<gene>
    <name evidence="2" type="primary">Cnig_chr_X.g26282</name>
    <name evidence="2" type="ORF">B9Z55_026282</name>
</gene>
<evidence type="ECO:0000313" key="3">
    <source>
        <dbReference type="Proteomes" id="UP000230233"/>
    </source>
</evidence>
<dbReference type="EMBL" id="PDUG01000006">
    <property type="protein sequence ID" value="PIC21458.1"/>
    <property type="molecule type" value="Genomic_DNA"/>
</dbReference>
<feature type="compositionally biased region" description="Basic residues" evidence="1">
    <location>
        <begin position="38"/>
        <end position="48"/>
    </location>
</feature>
<organism evidence="2 3">
    <name type="scientific">Caenorhabditis nigoni</name>
    <dbReference type="NCBI Taxonomy" id="1611254"/>
    <lineage>
        <taxon>Eukaryota</taxon>
        <taxon>Metazoa</taxon>
        <taxon>Ecdysozoa</taxon>
        <taxon>Nematoda</taxon>
        <taxon>Chromadorea</taxon>
        <taxon>Rhabditida</taxon>
        <taxon>Rhabditina</taxon>
        <taxon>Rhabditomorpha</taxon>
        <taxon>Rhabditoidea</taxon>
        <taxon>Rhabditidae</taxon>
        <taxon>Peloderinae</taxon>
        <taxon>Caenorhabditis</taxon>
    </lineage>
</organism>
<accession>A0A2G5T2M2</accession>
<comment type="caution">
    <text evidence="2">The sequence shown here is derived from an EMBL/GenBank/DDBJ whole genome shotgun (WGS) entry which is preliminary data.</text>
</comment>
<proteinExistence type="predicted"/>
<keyword evidence="3" id="KW-1185">Reference proteome</keyword>